<feature type="transmembrane region" description="Helical" evidence="8">
    <location>
        <begin position="64"/>
        <end position="87"/>
    </location>
</feature>
<sequence length="283" mass="31316">MSAETNRRSLSLSSSLMLVLPLLLILLVVFLWPILRLIATSLFDPDFTLRHYQAVLSDDFTLIIFWRTFKVSFLVAALALIIGFPIANLMRNASPMGATIIGACVLIPLWTSVLVRSFAWTVFLQRNGVFNTFLQWTGITDAPIGFLYNETAVIVAQAHVMLPFMVMPIYQSLRAIPEELPRAALSLGASHGSVFRHVIWPLARPGVTAGFLIVFIVSLGAFVTPALIGGPRTMMLATAISNEITEKFDWARGATLSAILLIAVLVLIAIFNRFMKLNQLDQR</sequence>
<keyword evidence="5 8" id="KW-0812">Transmembrane</keyword>
<dbReference type="InterPro" id="IPR035906">
    <property type="entry name" value="MetI-like_sf"/>
</dbReference>
<evidence type="ECO:0000256" key="1">
    <source>
        <dbReference type="ARBA" id="ARBA00004651"/>
    </source>
</evidence>
<dbReference type="RefSeq" id="WP_100559819.1">
    <property type="nucleotide sequence ID" value="NZ_JADIJS010000003.1"/>
</dbReference>
<evidence type="ECO:0000313" key="12">
    <source>
        <dbReference type="Proteomes" id="UP000718278"/>
    </source>
</evidence>
<dbReference type="GO" id="GO:0055085">
    <property type="term" value="P:transmembrane transport"/>
    <property type="evidence" value="ECO:0007669"/>
    <property type="project" value="InterPro"/>
</dbReference>
<keyword evidence="4" id="KW-1003">Cell membrane</keyword>
<evidence type="ECO:0000256" key="2">
    <source>
        <dbReference type="ARBA" id="ARBA00007069"/>
    </source>
</evidence>
<evidence type="ECO:0000256" key="7">
    <source>
        <dbReference type="ARBA" id="ARBA00023136"/>
    </source>
</evidence>
<evidence type="ECO:0000313" key="11">
    <source>
        <dbReference type="EMBL" id="MBO1041335.1"/>
    </source>
</evidence>
<protein>
    <submittedName>
        <fullName evidence="10">ABC transporter permease</fullName>
    </submittedName>
</protein>
<feature type="transmembrane region" description="Helical" evidence="8">
    <location>
        <begin position="209"/>
        <end position="229"/>
    </location>
</feature>
<feature type="transmembrane region" description="Helical" evidence="8">
    <location>
        <begin position="250"/>
        <end position="271"/>
    </location>
</feature>
<dbReference type="PANTHER" id="PTHR42929:SF5">
    <property type="entry name" value="ABC TRANSPORTER PERMEASE PROTEIN"/>
    <property type="match status" value="1"/>
</dbReference>
<dbReference type="Proteomes" id="UP000718278">
    <property type="component" value="Unassembled WGS sequence"/>
</dbReference>
<keyword evidence="12" id="KW-1185">Reference proteome</keyword>
<dbReference type="EMBL" id="VZPE01000007">
    <property type="protein sequence ID" value="KAB0569499.1"/>
    <property type="molecule type" value="Genomic_DNA"/>
</dbReference>
<feature type="transmembrane region" description="Helical" evidence="8">
    <location>
        <begin position="99"/>
        <end position="123"/>
    </location>
</feature>
<organism evidence="10">
    <name type="scientific">Brucella pituitosa</name>
    <dbReference type="NCBI Taxonomy" id="571256"/>
    <lineage>
        <taxon>Bacteria</taxon>
        <taxon>Pseudomonadati</taxon>
        <taxon>Pseudomonadota</taxon>
        <taxon>Alphaproteobacteria</taxon>
        <taxon>Hyphomicrobiales</taxon>
        <taxon>Brucellaceae</taxon>
        <taxon>Brucella/Ochrobactrum group</taxon>
        <taxon>Brucella</taxon>
    </lineage>
</organism>
<dbReference type="SUPFAM" id="SSF161098">
    <property type="entry name" value="MetI-like"/>
    <property type="match status" value="1"/>
</dbReference>
<dbReference type="PROSITE" id="PS50928">
    <property type="entry name" value="ABC_TM1"/>
    <property type="match status" value="1"/>
</dbReference>
<dbReference type="EMBL" id="JADIJS010000003">
    <property type="protein sequence ID" value="MBO1041335.1"/>
    <property type="molecule type" value="Genomic_DNA"/>
</dbReference>
<reference evidence="11 12" key="2">
    <citation type="submission" date="2020-10" db="EMBL/GenBank/DDBJ databases">
        <title>Genomic characterization of underground lake bacteria from Wind Cave National Park: Insight into the archetypical LuxI/LuxR and identification of LuxR solos.</title>
        <authorList>
            <person name="Wengert P.C."/>
            <person name="Savka M.A."/>
        </authorList>
    </citation>
    <scope>NUCLEOTIDE SEQUENCE [LARGE SCALE GENOMIC DNA]</scope>
    <source>
        <strain evidence="11 12">SD316</strain>
    </source>
</reference>
<dbReference type="Gene3D" id="1.10.3720.10">
    <property type="entry name" value="MetI-like"/>
    <property type="match status" value="1"/>
</dbReference>
<feature type="transmembrane region" description="Helical" evidence="8">
    <location>
        <begin position="12"/>
        <end position="35"/>
    </location>
</feature>
<proteinExistence type="inferred from homology"/>
<name>A0A643EY17_9HYPH</name>
<evidence type="ECO:0000259" key="9">
    <source>
        <dbReference type="PROSITE" id="PS50928"/>
    </source>
</evidence>
<reference evidence="10" key="1">
    <citation type="submission" date="2019-09" db="EMBL/GenBank/DDBJ databases">
        <title>Draft genome sequences of 48 bacterial type strains from the CCUG.</title>
        <authorList>
            <person name="Tunovic T."/>
            <person name="Pineiro-Iglesias B."/>
            <person name="Unosson C."/>
            <person name="Inganas E."/>
            <person name="Ohlen M."/>
            <person name="Cardew S."/>
            <person name="Jensie-Markopoulos S."/>
            <person name="Salva-Serra F."/>
            <person name="Jaen-Luchoro D."/>
            <person name="Karlsson R."/>
            <person name="Svensson-Stadler L."/>
            <person name="Chun J."/>
            <person name="Moore E."/>
        </authorList>
    </citation>
    <scope>NUCLEOTIDE SEQUENCE</scope>
    <source>
        <strain evidence="10">CCUG 50899</strain>
    </source>
</reference>
<keyword evidence="3 8" id="KW-0813">Transport</keyword>
<keyword evidence="7 8" id="KW-0472">Membrane</keyword>
<gene>
    <name evidence="10" type="ORF">F7Q93_17405</name>
    <name evidence="11" type="ORF">IPV26_16820</name>
</gene>
<evidence type="ECO:0000256" key="3">
    <source>
        <dbReference type="ARBA" id="ARBA00022448"/>
    </source>
</evidence>
<comment type="caution">
    <text evidence="10">The sequence shown here is derived from an EMBL/GenBank/DDBJ whole genome shotgun (WGS) entry which is preliminary data.</text>
</comment>
<evidence type="ECO:0000256" key="6">
    <source>
        <dbReference type="ARBA" id="ARBA00022989"/>
    </source>
</evidence>
<evidence type="ECO:0000256" key="4">
    <source>
        <dbReference type="ARBA" id="ARBA00022475"/>
    </source>
</evidence>
<dbReference type="AlphaFoldDB" id="A0A643EY17"/>
<comment type="subcellular location">
    <subcellularLocation>
        <location evidence="1 8">Cell membrane</location>
        <topology evidence="1 8">Multi-pass membrane protein</topology>
    </subcellularLocation>
</comment>
<feature type="domain" description="ABC transmembrane type-1" evidence="9">
    <location>
        <begin position="65"/>
        <end position="271"/>
    </location>
</feature>
<dbReference type="Pfam" id="PF00528">
    <property type="entry name" value="BPD_transp_1"/>
    <property type="match status" value="1"/>
</dbReference>
<dbReference type="GO" id="GO:0005886">
    <property type="term" value="C:plasma membrane"/>
    <property type="evidence" value="ECO:0007669"/>
    <property type="project" value="UniProtKB-SubCell"/>
</dbReference>
<keyword evidence="6 8" id="KW-1133">Transmembrane helix</keyword>
<evidence type="ECO:0000256" key="5">
    <source>
        <dbReference type="ARBA" id="ARBA00022692"/>
    </source>
</evidence>
<dbReference type="GeneID" id="301931812"/>
<evidence type="ECO:0000256" key="8">
    <source>
        <dbReference type="RuleBase" id="RU363032"/>
    </source>
</evidence>
<comment type="similarity">
    <text evidence="2">Belongs to the binding-protein-dependent transport system permease family. CysTW subfamily.</text>
</comment>
<dbReference type="PANTHER" id="PTHR42929">
    <property type="entry name" value="INNER MEMBRANE ABC TRANSPORTER PERMEASE PROTEIN YDCU-RELATED-RELATED"/>
    <property type="match status" value="1"/>
</dbReference>
<accession>A0A643EY17</accession>
<evidence type="ECO:0000313" key="10">
    <source>
        <dbReference type="EMBL" id="KAB0569499.1"/>
    </source>
</evidence>
<dbReference type="InterPro" id="IPR000515">
    <property type="entry name" value="MetI-like"/>
</dbReference>
<dbReference type="CDD" id="cd06261">
    <property type="entry name" value="TM_PBP2"/>
    <property type="match status" value="1"/>
</dbReference>